<proteinExistence type="predicted"/>
<evidence type="ECO:0000313" key="3">
    <source>
        <dbReference type="EMBL" id="TGG81746.1"/>
    </source>
</evidence>
<protein>
    <submittedName>
        <fullName evidence="3">SseB family protein</fullName>
    </submittedName>
</protein>
<feature type="domain" description="SseB protein N-terminal" evidence="2">
    <location>
        <begin position="112"/>
        <end position="178"/>
    </location>
</feature>
<dbReference type="InterPro" id="IPR009839">
    <property type="entry name" value="SseB_N"/>
</dbReference>
<dbReference type="NCBIfam" id="NF033532">
    <property type="entry name" value="lone7para_assoc"/>
    <property type="match status" value="1"/>
</dbReference>
<dbReference type="Proteomes" id="UP000298111">
    <property type="component" value="Unassembled WGS sequence"/>
</dbReference>
<evidence type="ECO:0000256" key="1">
    <source>
        <dbReference type="SAM" id="MobiDB-lite"/>
    </source>
</evidence>
<feature type="region of interest" description="Disordered" evidence="1">
    <location>
        <begin position="183"/>
        <end position="276"/>
    </location>
</feature>
<reference evidence="3 4" key="1">
    <citation type="submission" date="2018-10" db="EMBL/GenBank/DDBJ databases">
        <title>Isolation of pseudouridimycin from Streptomyces albus DSM 40763.</title>
        <authorList>
            <person name="Rosenqvist P."/>
            <person name="Metsae-Ketelae M."/>
            <person name="Virta P."/>
        </authorList>
    </citation>
    <scope>NUCLEOTIDE SEQUENCE [LARGE SCALE GENOMIC DNA]</scope>
    <source>
        <strain evidence="3 4">DSM 40763</strain>
    </source>
</reference>
<accession>A0A6C1CFF5</accession>
<organism evidence="3 4">
    <name type="scientific">Streptomyces albus</name>
    <dbReference type="NCBI Taxonomy" id="1888"/>
    <lineage>
        <taxon>Bacteria</taxon>
        <taxon>Bacillati</taxon>
        <taxon>Actinomycetota</taxon>
        <taxon>Actinomycetes</taxon>
        <taxon>Kitasatosporales</taxon>
        <taxon>Streptomycetaceae</taxon>
        <taxon>Streptomyces</taxon>
    </lineage>
</organism>
<gene>
    <name evidence="3" type="ORF">D8771_19725</name>
</gene>
<dbReference type="EMBL" id="RCIY01000065">
    <property type="protein sequence ID" value="TGG81746.1"/>
    <property type="molecule type" value="Genomic_DNA"/>
</dbReference>
<evidence type="ECO:0000313" key="4">
    <source>
        <dbReference type="Proteomes" id="UP000298111"/>
    </source>
</evidence>
<dbReference type="AlphaFoldDB" id="A0A6C1CFF5"/>
<name>A0A6C1CFF5_9ACTN</name>
<feature type="compositionally biased region" description="Basic and acidic residues" evidence="1">
    <location>
        <begin position="231"/>
        <end position="257"/>
    </location>
</feature>
<dbReference type="Pfam" id="PF07179">
    <property type="entry name" value="SseB"/>
    <property type="match status" value="1"/>
</dbReference>
<dbReference type="InterPro" id="IPR047659">
    <property type="entry name" value="T7SS_assoc"/>
</dbReference>
<evidence type="ECO:0000259" key="2">
    <source>
        <dbReference type="Pfam" id="PF07179"/>
    </source>
</evidence>
<sequence>MPPVPEEIREAGRLAPDHWLGMVDPTWQGEGPPPAWALVGQWRSSPEGEIVEWQDNEEYQPSPKALGWPEPADDVDAAVQLAATGYGPGEDVTKALAALDEVAVFVTPNGDPLPATAPDGETAVVPVFTSPVYLHTSGRLAFALHPVRKVLEQLPEGHLIYLNPSAPVSMTVETEALREALGDTELTGSEDEAAEGEGRDKVPAVVGKGIPVLGEAGAGKSGAAKKTKATKSSEKAKPAGKAKASEKARASDADGKGGGKKAGSGAGSDDEAAEES</sequence>
<comment type="caution">
    <text evidence="3">The sequence shown here is derived from an EMBL/GenBank/DDBJ whole genome shotgun (WGS) entry which is preliminary data.</text>
</comment>